<evidence type="ECO:0000313" key="1">
    <source>
        <dbReference type="EMBL" id="KAL2536095.1"/>
    </source>
</evidence>
<accession>A0ABD1VFH2</accession>
<dbReference type="Proteomes" id="UP001604277">
    <property type="component" value="Unassembled WGS sequence"/>
</dbReference>
<gene>
    <name evidence="1" type="ORF">Fot_17486</name>
</gene>
<reference evidence="2" key="1">
    <citation type="submission" date="2024-07" db="EMBL/GenBank/DDBJ databases">
        <title>Two chromosome-level genome assemblies of Korean endemic species Abeliophyllum distichum and Forsythia ovata (Oleaceae).</title>
        <authorList>
            <person name="Jang H."/>
        </authorList>
    </citation>
    <scope>NUCLEOTIDE SEQUENCE [LARGE SCALE GENOMIC DNA]</scope>
</reference>
<dbReference type="EMBL" id="JBFOLJ010000005">
    <property type="protein sequence ID" value="KAL2536095.1"/>
    <property type="molecule type" value="Genomic_DNA"/>
</dbReference>
<keyword evidence="2" id="KW-1185">Reference proteome</keyword>
<name>A0ABD1VFH2_9LAMI</name>
<sequence>MSNVDDLFDCWLIHQRLMIKPRGRTNFGAGTKGASGGGSRSGLRGSGGEVRILEWKLDFLSLGPSANELVLVFGLDIFVFRQPPPIRTLQRTPPLVQYLRQLLQKWDG</sequence>
<evidence type="ECO:0000313" key="2">
    <source>
        <dbReference type="Proteomes" id="UP001604277"/>
    </source>
</evidence>
<dbReference type="AlphaFoldDB" id="A0ABD1VFH2"/>
<organism evidence="1 2">
    <name type="scientific">Forsythia ovata</name>
    <dbReference type="NCBI Taxonomy" id="205694"/>
    <lineage>
        <taxon>Eukaryota</taxon>
        <taxon>Viridiplantae</taxon>
        <taxon>Streptophyta</taxon>
        <taxon>Embryophyta</taxon>
        <taxon>Tracheophyta</taxon>
        <taxon>Spermatophyta</taxon>
        <taxon>Magnoliopsida</taxon>
        <taxon>eudicotyledons</taxon>
        <taxon>Gunneridae</taxon>
        <taxon>Pentapetalae</taxon>
        <taxon>asterids</taxon>
        <taxon>lamiids</taxon>
        <taxon>Lamiales</taxon>
        <taxon>Oleaceae</taxon>
        <taxon>Forsythieae</taxon>
        <taxon>Forsythia</taxon>
    </lineage>
</organism>
<protein>
    <submittedName>
        <fullName evidence="1">Uncharacterized protein</fullName>
    </submittedName>
</protein>
<proteinExistence type="predicted"/>
<comment type="caution">
    <text evidence="1">The sequence shown here is derived from an EMBL/GenBank/DDBJ whole genome shotgun (WGS) entry which is preliminary data.</text>
</comment>